<name>A0ABD1ULS2_9LAMI</name>
<feature type="chain" id="PRO_5044764291" evidence="1">
    <location>
        <begin position="26"/>
        <end position="240"/>
    </location>
</feature>
<dbReference type="Proteomes" id="UP001604336">
    <property type="component" value="Unassembled WGS sequence"/>
</dbReference>
<comment type="caution">
    <text evidence="2">The sequence shown here is derived from an EMBL/GenBank/DDBJ whole genome shotgun (WGS) entry which is preliminary data.</text>
</comment>
<evidence type="ECO:0000313" key="2">
    <source>
        <dbReference type="EMBL" id="KAL2525962.1"/>
    </source>
</evidence>
<evidence type="ECO:0000256" key="1">
    <source>
        <dbReference type="SAM" id="SignalP"/>
    </source>
</evidence>
<dbReference type="AlphaFoldDB" id="A0ABD1ULS2"/>
<accession>A0ABD1ULS2</accession>
<dbReference type="Pfam" id="PF06830">
    <property type="entry name" value="Root_cap"/>
    <property type="match status" value="1"/>
</dbReference>
<sequence>MKTIQMVFWVPLLLIVWWLSTSTMAGPPLRFVRCRSNIYCKNVAFPCPLACPQSCLADCALCKPVCSCNYPGAVCQDPRFVGGDGITFYFHGRKDQDFCLVSDKNLHINAHFIGKRNPKLKRDFTWVHSIGIMITANVVPITHKESKVHGYGITDEDCFAHLEVGFKFKNLSDAVDGVLGQTYRRNYKSKIKVNVPMPVMGGANKFRTSGIFDTNCAVSRFGKKDFNAEVGFAGKERNSL</sequence>
<feature type="signal peptide" evidence="1">
    <location>
        <begin position="1"/>
        <end position="25"/>
    </location>
</feature>
<keyword evidence="3" id="KW-1185">Reference proteome</keyword>
<protein>
    <submittedName>
        <fullName evidence="2">Late</fullName>
    </submittedName>
</protein>
<dbReference type="InterPro" id="IPR009646">
    <property type="entry name" value="Root_cap"/>
</dbReference>
<dbReference type="PANTHER" id="PTHR31656">
    <property type="entry name" value="ROOT CAP DOMAIN-CONTAINING PROTEIN"/>
    <property type="match status" value="1"/>
</dbReference>
<proteinExistence type="predicted"/>
<reference evidence="3" key="1">
    <citation type="submission" date="2024-07" db="EMBL/GenBank/DDBJ databases">
        <title>Two chromosome-level genome assemblies of Korean endemic species Abeliophyllum distichum and Forsythia ovata (Oleaceae).</title>
        <authorList>
            <person name="Jang H."/>
        </authorList>
    </citation>
    <scope>NUCLEOTIDE SEQUENCE [LARGE SCALE GENOMIC DNA]</scope>
</reference>
<keyword evidence="1" id="KW-0732">Signal</keyword>
<evidence type="ECO:0000313" key="3">
    <source>
        <dbReference type="Proteomes" id="UP001604336"/>
    </source>
</evidence>
<dbReference type="EMBL" id="JBFOLK010000003">
    <property type="protein sequence ID" value="KAL2525962.1"/>
    <property type="molecule type" value="Genomic_DNA"/>
</dbReference>
<gene>
    <name evidence="2" type="ORF">Adt_11016</name>
</gene>
<organism evidence="2 3">
    <name type="scientific">Abeliophyllum distichum</name>
    <dbReference type="NCBI Taxonomy" id="126358"/>
    <lineage>
        <taxon>Eukaryota</taxon>
        <taxon>Viridiplantae</taxon>
        <taxon>Streptophyta</taxon>
        <taxon>Embryophyta</taxon>
        <taxon>Tracheophyta</taxon>
        <taxon>Spermatophyta</taxon>
        <taxon>Magnoliopsida</taxon>
        <taxon>eudicotyledons</taxon>
        <taxon>Gunneridae</taxon>
        <taxon>Pentapetalae</taxon>
        <taxon>asterids</taxon>
        <taxon>lamiids</taxon>
        <taxon>Lamiales</taxon>
        <taxon>Oleaceae</taxon>
        <taxon>Forsythieae</taxon>
        <taxon>Abeliophyllum</taxon>
    </lineage>
</organism>